<dbReference type="AlphaFoldDB" id="A7I7A1"/>
<dbReference type="GO" id="GO:0016491">
    <property type="term" value="F:oxidoreductase activity"/>
    <property type="evidence" value="ECO:0007669"/>
    <property type="project" value="InterPro"/>
</dbReference>
<dbReference type="InterPro" id="IPR051429">
    <property type="entry name" value="Encapsulin_nc"/>
</dbReference>
<dbReference type="GO" id="GO:0140737">
    <property type="term" value="C:encapsulin nanocompartment"/>
    <property type="evidence" value="ECO:0007669"/>
    <property type="project" value="UniProtKB-SubCell"/>
</dbReference>
<accession>A7I7A1</accession>
<dbReference type="STRING" id="456442.Mboo_1094"/>
<comment type="subcellular location">
    <subcellularLocation>
        <location evidence="1">Encapsulin nanocompartment</location>
    </subcellularLocation>
</comment>
<organism evidence="4 5">
    <name type="scientific">Methanoregula boonei (strain DSM 21154 / JCM 14090 / 6A8)</name>
    <dbReference type="NCBI Taxonomy" id="456442"/>
    <lineage>
        <taxon>Archaea</taxon>
        <taxon>Methanobacteriati</taxon>
        <taxon>Methanobacteriota</taxon>
        <taxon>Stenosarchaea group</taxon>
        <taxon>Methanomicrobia</taxon>
        <taxon>Methanomicrobiales</taxon>
        <taxon>Methanoregulaceae</taxon>
        <taxon>Methanoregula</taxon>
    </lineage>
</organism>
<dbReference type="EMBL" id="CP000780">
    <property type="protein sequence ID" value="ABS55612.1"/>
    <property type="molecule type" value="Genomic_DNA"/>
</dbReference>
<dbReference type="HOGENOM" id="CLU_141525_0_0_2"/>
<feature type="domain" description="Rubrerythrin diiron-binding" evidence="3">
    <location>
        <begin position="30"/>
        <end position="87"/>
    </location>
</feature>
<dbReference type="PANTHER" id="PTHR37165">
    <property type="entry name" value="PEPTIDASE U56 FAMILY"/>
    <property type="match status" value="1"/>
</dbReference>
<sequence length="124" mass="13448">MPDFFNPFSGMVPERKLTKEELIRVVRLDVAGELEAIHGYMAHAEATDNELAKAVLTDIANEERVHVGELLRLLSILTGNEDEFYKKGTLEVDTLAGQIGAAGAAAPVTKEEPTIGSLKNTKEA</sequence>
<dbReference type="RefSeq" id="WP_012106639.1">
    <property type="nucleotide sequence ID" value="NC_009712.1"/>
</dbReference>
<dbReference type="eggNOG" id="arCOG03349">
    <property type="taxonomic scope" value="Archaea"/>
</dbReference>
<dbReference type="GeneID" id="5410019"/>
<evidence type="ECO:0000313" key="4">
    <source>
        <dbReference type="EMBL" id="ABS55612.1"/>
    </source>
</evidence>
<evidence type="ECO:0000259" key="3">
    <source>
        <dbReference type="Pfam" id="PF02915"/>
    </source>
</evidence>
<dbReference type="GO" id="GO:0046872">
    <property type="term" value="F:metal ion binding"/>
    <property type="evidence" value="ECO:0007669"/>
    <property type="project" value="InterPro"/>
</dbReference>
<evidence type="ECO:0000256" key="1">
    <source>
        <dbReference type="ARBA" id="ARBA00033738"/>
    </source>
</evidence>
<dbReference type="OrthoDB" id="60579at2157"/>
<keyword evidence="5" id="KW-1185">Reference proteome</keyword>
<dbReference type="Pfam" id="PF02915">
    <property type="entry name" value="Rubrerythrin"/>
    <property type="match status" value="1"/>
</dbReference>
<dbReference type="PANTHER" id="PTHR37165:SF1">
    <property type="entry name" value="TYPE 1 ENCAPSULIN SHELL PROTEIN"/>
    <property type="match status" value="1"/>
</dbReference>
<dbReference type="Proteomes" id="UP000002408">
    <property type="component" value="Chromosome"/>
</dbReference>
<dbReference type="InterPro" id="IPR009078">
    <property type="entry name" value="Ferritin-like_SF"/>
</dbReference>
<name>A7I7A1_METB6</name>
<dbReference type="Gene3D" id="6.10.140.1960">
    <property type="match status" value="1"/>
</dbReference>
<keyword evidence="2" id="KW-1284">Encapsulin nanocompartment</keyword>
<dbReference type="InterPro" id="IPR003251">
    <property type="entry name" value="Rr_diiron-bd_dom"/>
</dbReference>
<evidence type="ECO:0000256" key="2">
    <source>
        <dbReference type="ARBA" id="ARBA00033787"/>
    </source>
</evidence>
<protein>
    <recommendedName>
        <fullName evidence="3">Rubrerythrin diiron-binding domain-containing protein</fullName>
    </recommendedName>
</protein>
<dbReference type="SUPFAM" id="SSF47240">
    <property type="entry name" value="Ferritin-like"/>
    <property type="match status" value="1"/>
</dbReference>
<reference evidence="5" key="1">
    <citation type="journal article" date="2015" name="Microbiology">
        <title>Genome of Methanoregula boonei 6A8 reveals adaptations to oligotrophic peatland environments.</title>
        <authorList>
            <person name="Braeuer S."/>
            <person name="Cadillo-Quiroz H."/>
            <person name="Kyrpides N."/>
            <person name="Woyke T."/>
            <person name="Goodwin L."/>
            <person name="Detter C."/>
            <person name="Podell S."/>
            <person name="Yavitt J.B."/>
            <person name="Zinder S.H."/>
        </authorList>
    </citation>
    <scope>NUCLEOTIDE SEQUENCE [LARGE SCALE GENOMIC DNA]</scope>
    <source>
        <strain evidence="5">DSM 21154 / JCM 14090 / 6A8</strain>
    </source>
</reference>
<proteinExistence type="predicted"/>
<gene>
    <name evidence="4" type="ordered locus">Mboo_1094</name>
</gene>
<dbReference type="KEGG" id="mbn:Mboo_1094"/>
<evidence type="ECO:0000313" key="5">
    <source>
        <dbReference type="Proteomes" id="UP000002408"/>
    </source>
</evidence>